<reference evidence="5 6" key="1">
    <citation type="submission" date="2024-02" db="EMBL/GenBank/DDBJ databases">
        <authorList>
            <person name="Chen Y."/>
            <person name="Shah S."/>
            <person name="Dougan E. K."/>
            <person name="Thang M."/>
            <person name="Chan C."/>
        </authorList>
    </citation>
    <scope>NUCLEOTIDE SEQUENCE [LARGE SCALE GENOMIC DNA]</scope>
</reference>
<protein>
    <submittedName>
        <fullName evidence="5">Calpain-type cysteine protease ADL1 (Phytocalpain ADL1) (Protein ADAXIALIZED LEAF1) (Protein DEFECTIVE KERNEL 1) (OsDEK1) (Protein SHOOTLESS 3)</fullName>
    </submittedName>
</protein>
<feature type="active site" evidence="2">
    <location>
        <position position="270"/>
    </location>
</feature>
<accession>A0ABP0KSE0</accession>
<dbReference type="PANTHER" id="PTHR10183">
    <property type="entry name" value="CALPAIN"/>
    <property type="match status" value="1"/>
</dbReference>
<dbReference type="PROSITE" id="PS00139">
    <property type="entry name" value="THIOL_PROTEASE_CYS"/>
    <property type="match status" value="1"/>
</dbReference>
<keyword evidence="2 5" id="KW-0645">Protease</keyword>
<dbReference type="EMBL" id="CAXAMM010012669">
    <property type="protein sequence ID" value="CAK9029526.1"/>
    <property type="molecule type" value="Genomic_DNA"/>
</dbReference>
<dbReference type="Gene3D" id="3.90.70.10">
    <property type="entry name" value="Cysteine proteinases"/>
    <property type="match status" value="1"/>
</dbReference>
<evidence type="ECO:0000256" key="2">
    <source>
        <dbReference type="PROSITE-ProRule" id="PRU00239"/>
    </source>
</evidence>
<proteinExistence type="inferred from homology"/>
<organism evidence="5 6">
    <name type="scientific">Durusdinium trenchii</name>
    <dbReference type="NCBI Taxonomy" id="1381693"/>
    <lineage>
        <taxon>Eukaryota</taxon>
        <taxon>Sar</taxon>
        <taxon>Alveolata</taxon>
        <taxon>Dinophyceae</taxon>
        <taxon>Suessiales</taxon>
        <taxon>Symbiodiniaceae</taxon>
        <taxon>Durusdinium</taxon>
    </lineage>
</organism>
<dbReference type="Proteomes" id="UP001642464">
    <property type="component" value="Unassembled WGS sequence"/>
</dbReference>
<keyword evidence="3" id="KW-1133">Transmembrane helix</keyword>
<dbReference type="InterPro" id="IPR001300">
    <property type="entry name" value="Peptidase_C2_calpain_cat"/>
</dbReference>
<dbReference type="GO" id="GO:0006508">
    <property type="term" value="P:proteolysis"/>
    <property type="evidence" value="ECO:0007669"/>
    <property type="project" value="UniProtKB-KW"/>
</dbReference>
<feature type="active site" evidence="2">
    <location>
        <position position="444"/>
    </location>
</feature>
<dbReference type="SMART" id="SM00230">
    <property type="entry name" value="CysPc"/>
    <property type="match status" value="1"/>
</dbReference>
<name>A0ABP0KSE0_9DINO</name>
<comment type="caution">
    <text evidence="5">The sequence shown here is derived from an EMBL/GenBank/DDBJ whole genome shotgun (WGS) entry which is preliminary data.</text>
</comment>
<feature type="domain" description="Calpain catalytic" evidence="4">
    <location>
        <begin position="235"/>
        <end position="531"/>
    </location>
</feature>
<keyword evidence="2" id="KW-0788">Thiol protease</keyword>
<dbReference type="PANTHER" id="PTHR10183:SF423">
    <property type="entry name" value="LEUCINE-RICH REPEAT PROTEIN (LRRP)"/>
    <property type="match status" value="1"/>
</dbReference>
<feature type="active site" evidence="2">
    <location>
        <position position="464"/>
    </location>
</feature>
<dbReference type="Pfam" id="PF00648">
    <property type="entry name" value="Peptidase_C2"/>
    <property type="match status" value="1"/>
</dbReference>
<comment type="similarity">
    <text evidence="1">Belongs to the peptidase C2 family.</text>
</comment>
<dbReference type="InterPro" id="IPR022684">
    <property type="entry name" value="Calpain_cysteine_protease"/>
</dbReference>
<dbReference type="PRINTS" id="PR00704">
    <property type="entry name" value="CALPAIN"/>
</dbReference>
<evidence type="ECO:0000313" key="5">
    <source>
        <dbReference type="EMBL" id="CAK9029526.1"/>
    </source>
</evidence>
<keyword evidence="2" id="KW-0378">Hydrolase</keyword>
<evidence type="ECO:0000256" key="3">
    <source>
        <dbReference type="SAM" id="Phobius"/>
    </source>
</evidence>
<dbReference type="InterPro" id="IPR038765">
    <property type="entry name" value="Papain-like_cys_pep_sf"/>
</dbReference>
<dbReference type="InterPro" id="IPR000169">
    <property type="entry name" value="Pept_cys_AS"/>
</dbReference>
<dbReference type="GO" id="GO:0008233">
    <property type="term" value="F:peptidase activity"/>
    <property type="evidence" value="ECO:0007669"/>
    <property type="project" value="UniProtKB-KW"/>
</dbReference>
<keyword evidence="6" id="KW-1185">Reference proteome</keyword>
<keyword evidence="3" id="KW-0812">Transmembrane</keyword>
<evidence type="ECO:0000256" key="1">
    <source>
        <dbReference type="ARBA" id="ARBA00007623"/>
    </source>
</evidence>
<evidence type="ECO:0000259" key="4">
    <source>
        <dbReference type="PROSITE" id="PS50203"/>
    </source>
</evidence>
<dbReference type="PROSITE" id="PS50203">
    <property type="entry name" value="CALPAIN_CAT"/>
    <property type="match status" value="1"/>
</dbReference>
<dbReference type="SUPFAM" id="SSF54001">
    <property type="entry name" value="Cysteine proteinases"/>
    <property type="match status" value="1"/>
</dbReference>
<feature type="transmembrane region" description="Helical" evidence="3">
    <location>
        <begin position="1034"/>
        <end position="1057"/>
    </location>
</feature>
<gene>
    <name evidence="5" type="ORF">SCF082_LOCUS18826</name>
</gene>
<evidence type="ECO:0000313" key="6">
    <source>
        <dbReference type="Proteomes" id="UP001642464"/>
    </source>
</evidence>
<sequence length="1275" mass="139226">MVWSLLRNPATGDREMVLSDGFLEFARQAIDLFKRSEAECQAPVSLVIVMGKVDAESHAPAWRIDNKAKMKDVALFQNRDGSSDGVCIGLYNDMKNEKLIVTFQGAKEEALAKPEDAAKPSFRCKVDGENIAFTVLPGEMVLAFDGEGQVPGFVPAAEPLTAADYNEAFGDLAKLYDESAEKVKALISERGLDAANDMAILQACVETGTRFVDVNFNREVVMGNGEACPGPFLCPEQFLKDGQKKSLFVSDESGEKVSPGDVGQGFLGDCWLIAAIAALAEWPQRVYSIFGVDGNPYYGNEVGGYVVNHTKDGLWTRTIVDDFLVMRGVSPLFARNRKNSAELWVAILEKVGKTANALTDLTGSPSQIFAFNPEDPQEVLLDGFVKTEFWSRDDLGKALTQWNHSDFAMNVQTPGTDASSFDRKNNDLTGLEKAYKKIGLLPGHCYTLYGVAVACGETICQIRNPWGSGTEWTGRWSDGSKEWKDIDEQEGAEILDMLGNRSMPSSSDGMFWMSLLDVSKYFKGGSVTMIQSPQTDLRFLGQSNGQANFALSLKNKTPSNRFAFMASQPDHRGRSGGSYAGLQIRVLLKTDACYRLAQAEDLQGEAAACRWRMSRDMGLNTALPEGEYIITLVTDANGPVVLSLQASGDFTAEAFGVPSGAEWLTRQLAADASFDIDISAAAEGLQQQKNKACQHRSTSQVEGKGLEVVPLLFFGKVIINVTLKVLATTSHGILAAERMHVFTSTDDWWISNIPTNGLLAVKWILAGEPAGFALVASFVLVAVNTQILDSIAGAFMVSILDIPADQVRAYTFDMLRPRILMNHFVDRVAQTCEDVPGLWTAGGDLVEELEGPTEEEVEATRPVGAACLRLVTVVQVGHLRHLLLKLGLTKQARVSFAGVGSLWQVPGGRACVAVNGIATLCLVVHLHQRPWQLLPWLATACGTLVWANASFQGVGVTTWNDLKPIATDDSAVMEAEEFMESLGVAESALPDTACGKWLALVAKMFTVGKENAIMLQNRQVLMHHAFPTNPTFRFFHGVVMVLFNLCCFGVPAALVAVSMMQVPVIHDLQVSGGALYPSLSPQQSHYYVRLNDGWTEGISFTFELDVGKASSFEFCCPFCVELTGSEHGNSLILKSEMPKENLGTCQLNLFGLRFQQYQFTALALQGLEMESRLDTEIGHFEPPFQAGLQTYESSFVSKSSASISLRVVLELDMENTKVGRHSLLNRGALEVCPEELEATSAEDSSLLGVGRERAIFCFPELCFADPNKPRWRKPS</sequence>
<keyword evidence="3" id="KW-0472">Membrane</keyword>